<proteinExistence type="predicted"/>
<feature type="domain" description="HTH merR-type" evidence="2">
    <location>
        <begin position="7"/>
        <end position="77"/>
    </location>
</feature>
<dbReference type="Proteomes" id="UP000634476">
    <property type="component" value="Unassembled WGS sequence"/>
</dbReference>
<reference evidence="3" key="1">
    <citation type="submission" date="2021-01" db="EMBL/GenBank/DDBJ databases">
        <title>Whole genome shotgun sequence of Planobispora takensis NBRC 109077.</title>
        <authorList>
            <person name="Komaki H."/>
            <person name="Tamura T."/>
        </authorList>
    </citation>
    <scope>NUCLEOTIDE SEQUENCE</scope>
    <source>
        <strain evidence="3">NBRC 109077</strain>
    </source>
</reference>
<sequence>MADGPELITVGRLAHRVGLTAKALRHYDRIGLLVPALVEPGSGYRYYGPRQVAHARLIQLLRSVDVPLEQVRTCLATPDDEDLVKRVLAGHRRRLQARLDRTRGDLHRIDHLLEDGVTTLMAEHAGPHGLAGSAGDQRQLAVDLFNGVWRLLEKEDRTTDDDDRMVHMAHASRYHWGQVGAPINRSRGEWQCSRVYAVLGRAEPALHHARRSLEICHAHGIGDWDLAFGYEALARASAVAGEAEQARAWTEQALAAAEDIAQDEDRELLLTDLETIPAQPRFW</sequence>
<organism evidence="3 4">
    <name type="scientific">Planobispora takensis</name>
    <dbReference type="NCBI Taxonomy" id="1367882"/>
    <lineage>
        <taxon>Bacteria</taxon>
        <taxon>Bacillati</taxon>
        <taxon>Actinomycetota</taxon>
        <taxon>Actinomycetes</taxon>
        <taxon>Streptosporangiales</taxon>
        <taxon>Streptosporangiaceae</taxon>
        <taxon>Planobispora</taxon>
    </lineage>
</organism>
<evidence type="ECO:0000313" key="3">
    <source>
        <dbReference type="EMBL" id="GII04075.1"/>
    </source>
</evidence>
<keyword evidence="1" id="KW-0238">DNA-binding</keyword>
<dbReference type="GO" id="GO:0003700">
    <property type="term" value="F:DNA-binding transcription factor activity"/>
    <property type="evidence" value="ECO:0007669"/>
    <property type="project" value="InterPro"/>
</dbReference>
<dbReference type="SUPFAM" id="SSF48452">
    <property type="entry name" value="TPR-like"/>
    <property type="match status" value="1"/>
</dbReference>
<dbReference type="RefSeq" id="WP_203878341.1">
    <property type="nucleotide sequence ID" value="NZ_BOOK01000046.1"/>
</dbReference>
<dbReference type="PROSITE" id="PS00552">
    <property type="entry name" value="HTH_MERR_1"/>
    <property type="match status" value="1"/>
</dbReference>
<dbReference type="PANTHER" id="PTHR30204:SF97">
    <property type="entry name" value="MERR FAMILY REGULATORY PROTEIN"/>
    <property type="match status" value="1"/>
</dbReference>
<dbReference type="InterPro" id="IPR009061">
    <property type="entry name" value="DNA-bd_dom_put_sf"/>
</dbReference>
<protein>
    <recommendedName>
        <fullName evidence="2">HTH merR-type domain-containing protein</fullName>
    </recommendedName>
</protein>
<evidence type="ECO:0000259" key="2">
    <source>
        <dbReference type="PROSITE" id="PS50937"/>
    </source>
</evidence>
<dbReference type="SUPFAM" id="SSF46955">
    <property type="entry name" value="Putative DNA-binding domain"/>
    <property type="match status" value="1"/>
</dbReference>
<comment type="caution">
    <text evidence="3">The sequence shown here is derived from an EMBL/GenBank/DDBJ whole genome shotgun (WGS) entry which is preliminary data.</text>
</comment>
<evidence type="ECO:0000256" key="1">
    <source>
        <dbReference type="ARBA" id="ARBA00023125"/>
    </source>
</evidence>
<dbReference type="InterPro" id="IPR047057">
    <property type="entry name" value="MerR_fam"/>
</dbReference>
<dbReference type="GO" id="GO:0003677">
    <property type="term" value="F:DNA binding"/>
    <property type="evidence" value="ECO:0007669"/>
    <property type="project" value="UniProtKB-KW"/>
</dbReference>
<dbReference type="SMART" id="SM00422">
    <property type="entry name" value="HTH_MERR"/>
    <property type="match status" value="1"/>
</dbReference>
<dbReference type="PROSITE" id="PS50937">
    <property type="entry name" value="HTH_MERR_2"/>
    <property type="match status" value="1"/>
</dbReference>
<evidence type="ECO:0000313" key="4">
    <source>
        <dbReference type="Proteomes" id="UP000634476"/>
    </source>
</evidence>
<accession>A0A8J3WWF6</accession>
<dbReference type="InterPro" id="IPR011990">
    <property type="entry name" value="TPR-like_helical_dom_sf"/>
</dbReference>
<gene>
    <name evidence="3" type="ORF">Pta02_60830</name>
</gene>
<dbReference type="Pfam" id="PF13411">
    <property type="entry name" value="MerR_1"/>
    <property type="match status" value="1"/>
</dbReference>
<dbReference type="PANTHER" id="PTHR30204">
    <property type="entry name" value="REDOX-CYCLING DRUG-SENSING TRANSCRIPTIONAL ACTIVATOR SOXR"/>
    <property type="match status" value="1"/>
</dbReference>
<name>A0A8J3WWF6_9ACTN</name>
<dbReference type="Gene3D" id="1.10.1660.10">
    <property type="match status" value="1"/>
</dbReference>
<dbReference type="InterPro" id="IPR000551">
    <property type="entry name" value="MerR-type_HTH_dom"/>
</dbReference>
<dbReference type="EMBL" id="BOOK01000046">
    <property type="protein sequence ID" value="GII04075.1"/>
    <property type="molecule type" value="Genomic_DNA"/>
</dbReference>
<dbReference type="AlphaFoldDB" id="A0A8J3WWF6"/>
<dbReference type="Gene3D" id="1.25.40.10">
    <property type="entry name" value="Tetratricopeptide repeat domain"/>
    <property type="match status" value="1"/>
</dbReference>
<keyword evidence="4" id="KW-1185">Reference proteome</keyword>